<protein>
    <recommendedName>
        <fullName evidence="9">Transmembrane protein</fullName>
    </recommendedName>
</protein>
<feature type="transmembrane region" description="Helical" evidence="6">
    <location>
        <begin position="350"/>
        <end position="369"/>
    </location>
</feature>
<dbReference type="GeneID" id="14886363"/>
<feature type="transmembrane region" description="Helical" evidence="6">
    <location>
        <begin position="114"/>
        <end position="133"/>
    </location>
</feature>
<keyword evidence="8" id="KW-1185">Reference proteome</keyword>
<dbReference type="InterPro" id="IPR012435">
    <property type="entry name" value="TMEM144"/>
</dbReference>
<evidence type="ECO:0000256" key="4">
    <source>
        <dbReference type="ARBA" id="ARBA00022989"/>
    </source>
</evidence>
<dbReference type="Proteomes" id="UP000014680">
    <property type="component" value="Unassembled WGS sequence"/>
</dbReference>
<reference evidence="7 8" key="1">
    <citation type="submission" date="2012-10" db="EMBL/GenBank/DDBJ databases">
        <authorList>
            <person name="Zafar N."/>
            <person name="Inman J."/>
            <person name="Hall N."/>
            <person name="Lorenzi H."/>
            <person name="Caler E."/>
        </authorList>
    </citation>
    <scope>NUCLEOTIDE SEQUENCE [LARGE SCALE GENOMIC DNA]</scope>
    <source>
        <strain evidence="7 8">IP1</strain>
    </source>
</reference>
<dbReference type="Pfam" id="PF07857">
    <property type="entry name" value="TMEM144"/>
    <property type="match status" value="1"/>
</dbReference>
<dbReference type="OMA" id="SVWIISR"/>
<dbReference type="GO" id="GO:0015144">
    <property type="term" value="F:carbohydrate transmembrane transporter activity"/>
    <property type="evidence" value="ECO:0007669"/>
    <property type="project" value="InterPro"/>
</dbReference>
<keyword evidence="3 6" id="KW-0812">Transmembrane</keyword>
<dbReference type="PANTHER" id="PTHR16119:SF17">
    <property type="entry name" value="TRANSMEMBRANE PROTEIN 144"/>
    <property type="match status" value="1"/>
</dbReference>
<dbReference type="KEGG" id="eiv:EIN_094720"/>
<dbReference type="GO" id="GO:0016020">
    <property type="term" value="C:membrane"/>
    <property type="evidence" value="ECO:0007669"/>
    <property type="project" value="UniProtKB-SubCell"/>
</dbReference>
<proteinExistence type="inferred from homology"/>
<feature type="transmembrane region" description="Helical" evidence="6">
    <location>
        <begin position="52"/>
        <end position="73"/>
    </location>
</feature>
<comment type="similarity">
    <text evidence="2">Belongs to the TMEM144 family.</text>
</comment>
<dbReference type="InterPro" id="IPR010651">
    <property type="entry name" value="Sugar_transport"/>
</dbReference>
<dbReference type="OrthoDB" id="426527at2759"/>
<evidence type="ECO:0000256" key="3">
    <source>
        <dbReference type="ARBA" id="ARBA00022692"/>
    </source>
</evidence>
<evidence type="ECO:0008006" key="9">
    <source>
        <dbReference type="Google" id="ProtNLM"/>
    </source>
</evidence>
<organism evidence="7 8">
    <name type="scientific">Entamoeba invadens IP1</name>
    <dbReference type="NCBI Taxonomy" id="370355"/>
    <lineage>
        <taxon>Eukaryota</taxon>
        <taxon>Amoebozoa</taxon>
        <taxon>Evosea</taxon>
        <taxon>Archamoebae</taxon>
        <taxon>Mastigamoebida</taxon>
        <taxon>Entamoebidae</taxon>
        <taxon>Entamoeba</taxon>
    </lineage>
</organism>
<sequence length="428" mass="46666">MSYTSSSSIDSDGATSSVLETIVGYVALLFSVLLFGSFLVPVKKFEAGDGLYYQFVVCSGIFISGVFVMLFNGVLNPGPIYFEPYAMVGGLIFVIGNLFSVPIIQCIGISLGPCIWGAFNLVTGWVTGTFGLFGLNADKNDIQIFWLNCIGALLSVCSVPLYALIKVRDKSEVVASEKYTKVPDEESDKAIELYDEGIPQVTENVDDKVHEDTEKSGKSDISVVLNEDVNSQIDLNEKVGTESAIKSTPTTPPQIPSQQDVKSPIFLLIDKMPKTTKKIVGVILSVISGMMYGSNLDTPNYLKNSGKGSPNGIDYVFSQYCGIMFSSTFFLLAYCIVFRNKPIVYSSTTMPALIAGVMWGLAQALLFYANTSLPYIIVYPIVCTLPSLISSLWGIVVFKEIFGWRNFMFFAAGTLVLFVGIICIVISR</sequence>
<evidence type="ECO:0000313" key="7">
    <source>
        <dbReference type="EMBL" id="ELP87245.1"/>
    </source>
</evidence>
<dbReference type="EMBL" id="KB206860">
    <property type="protein sequence ID" value="ELP87245.1"/>
    <property type="molecule type" value="Genomic_DNA"/>
</dbReference>
<gene>
    <name evidence="7" type="ORF">EIN_094720</name>
</gene>
<name>A0A0A1U024_ENTIV</name>
<feature type="transmembrane region" description="Helical" evidence="6">
    <location>
        <begin position="85"/>
        <end position="107"/>
    </location>
</feature>
<feature type="transmembrane region" description="Helical" evidence="6">
    <location>
        <begin position="316"/>
        <end position="338"/>
    </location>
</feature>
<feature type="transmembrane region" description="Helical" evidence="6">
    <location>
        <begin position="407"/>
        <end position="427"/>
    </location>
</feature>
<dbReference type="VEuPathDB" id="AmoebaDB:EIN_094720"/>
<feature type="transmembrane region" description="Helical" evidence="6">
    <location>
        <begin position="375"/>
        <end position="395"/>
    </location>
</feature>
<evidence type="ECO:0000256" key="2">
    <source>
        <dbReference type="ARBA" id="ARBA00005731"/>
    </source>
</evidence>
<dbReference type="PANTHER" id="PTHR16119">
    <property type="entry name" value="TRANSMEMBRANE PROTEIN 144"/>
    <property type="match status" value="1"/>
</dbReference>
<feature type="transmembrane region" description="Helical" evidence="6">
    <location>
        <begin position="145"/>
        <end position="165"/>
    </location>
</feature>
<accession>A0A0A1U024</accession>
<dbReference type="RefSeq" id="XP_004254016.1">
    <property type="nucleotide sequence ID" value="XM_004253968.1"/>
</dbReference>
<dbReference type="SUPFAM" id="SSF103481">
    <property type="entry name" value="Multidrug resistance efflux transporter EmrE"/>
    <property type="match status" value="1"/>
</dbReference>
<evidence type="ECO:0000313" key="8">
    <source>
        <dbReference type="Proteomes" id="UP000014680"/>
    </source>
</evidence>
<comment type="subcellular location">
    <subcellularLocation>
        <location evidence="1">Membrane</location>
        <topology evidence="1">Multi-pass membrane protein</topology>
    </subcellularLocation>
</comment>
<evidence type="ECO:0000256" key="1">
    <source>
        <dbReference type="ARBA" id="ARBA00004141"/>
    </source>
</evidence>
<keyword evidence="4 6" id="KW-1133">Transmembrane helix</keyword>
<evidence type="ECO:0000256" key="5">
    <source>
        <dbReference type="ARBA" id="ARBA00023136"/>
    </source>
</evidence>
<keyword evidence="5 6" id="KW-0472">Membrane</keyword>
<dbReference type="InterPro" id="IPR037185">
    <property type="entry name" value="EmrE-like"/>
</dbReference>
<feature type="transmembrane region" description="Helical" evidence="6">
    <location>
        <begin position="22"/>
        <end position="40"/>
    </location>
</feature>
<dbReference type="AlphaFoldDB" id="A0A0A1U024"/>
<feature type="transmembrane region" description="Helical" evidence="6">
    <location>
        <begin position="279"/>
        <end position="296"/>
    </location>
</feature>
<evidence type="ECO:0000256" key="6">
    <source>
        <dbReference type="SAM" id="Phobius"/>
    </source>
</evidence>